<dbReference type="Proteomes" id="UP000676565">
    <property type="component" value="Unassembled WGS sequence"/>
</dbReference>
<feature type="signal peptide" evidence="4">
    <location>
        <begin position="1"/>
        <end position="22"/>
    </location>
</feature>
<comment type="caution">
    <text evidence="5">The sequence shown here is derived from an EMBL/GenBank/DDBJ whole genome shotgun (WGS) entry which is preliminary data.</text>
</comment>
<evidence type="ECO:0000256" key="3">
    <source>
        <dbReference type="ARBA" id="ARBA00022691"/>
    </source>
</evidence>
<dbReference type="InterPro" id="IPR029063">
    <property type="entry name" value="SAM-dependent_MTases_sf"/>
</dbReference>
<evidence type="ECO:0000256" key="1">
    <source>
        <dbReference type="ARBA" id="ARBA00022603"/>
    </source>
</evidence>
<evidence type="ECO:0000313" key="6">
    <source>
        <dbReference type="Proteomes" id="UP000676565"/>
    </source>
</evidence>
<name>A0ABS5C449_9BACT</name>
<keyword evidence="6" id="KW-1185">Reference proteome</keyword>
<feature type="chain" id="PRO_5045245891" evidence="4">
    <location>
        <begin position="23"/>
        <end position="278"/>
    </location>
</feature>
<dbReference type="CDD" id="cd02440">
    <property type="entry name" value="AdoMet_MTases"/>
    <property type="match status" value="1"/>
</dbReference>
<keyword evidence="2" id="KW-0808">Transferase</keyword>
<keyword evidence="1" id="KW-0489">Methyltransferase</keyword>
<keyword evidence="4" id="KW-0732">Signal</keyword>
<evidence type="ECO:0000256" key="2">
    <source>
        <dbReference type="ARBA" id="ARBA00022679"/>
    </source>
</evidence>
<sequence length="278" mass="29987">MRTVYVGCVGLVAAALVGVACAQEKKSATVTITVPESGYKETIVTVDGVELKGTGATREFTAPNLEAGKEYTFKVEARIEPNNYTKITRPREITLKAGDAAKLDLTTEDKKLDKIVVRWVPTPVDIVDEMAKLAKIGKNDVVFDPGCGDAVMLIRPVKELGAKKGIGIDIDPKMVAAAKDKAKAEGVAEKIVITEGDILNEKDMAGAAEATVVLVYIGDDLGARMSPVLQKLLKPGARVVSHRFKLGDWKPDRTVTVKGADGDDYVLHLWTVKEKEKK</sequence>
<dbReference type="NCBIfam" id="TIGR03000">
    <property type="entry name" value="plancto_dom_1"/>
    <property type="match status" value="1"/>
</dbReference>
<proteinExistence type="predicted"/>
<dbReference type="Pfam" id="PF06325">
    <property type="entry name" value="PrmA"/>
    <property type="match status" value="1"/>
</dbReference>
<keyword evidence="3" id="KW-0949">S-adenosyl-L-methionine</keyword>
<dbReference type="PROSITE" id="PS51257">
    <property type="entry name" value="PROKAR_LIPOPROTEIN"/>
    <property type="match status" value="1"/>
</dbReference>
<dbReference type="EMBL" id="JAGKQQ010000002">
    <property type="protein sequence ID" value="MBP3960776.1"/>
    <property type="molecule type" value="Genomic_DNA"/>
</dbReference>
<dbReference type="RefSeq" id="WP_210663144.1">
    <property type="nucleotide sequence ID" value="NZ_JAGKQQ010000002.1"/>
</dbReference>
<accession>A0ABS5C449</accession>
<protein>
    <submittedName>
        <fullName evidence="5">TIGR03000 domain-containing protein</fullName>
    </submittedName>
</protein>
<evidence type="ECO:0000313" key="5">
    <source>
        <dbReference type="EMBL" id="MBP3960776.1"/>
    </source>
</evidence>
<gene>
    <name evidence="5" type="ORF">J8F10_36610</name>
</gene>
<reference evidence="5 6" key="1">
    <citation type="submission" date="2021-04" db="EMBL/GenBank/DDBJ databases">
        <authorList>
            <person name="Ivanova A."/>
        </authorList>
    </citation>
    <scope>NUCLEOTIDE SEQUENCE [LARGE SCALE GENOMIC DNA]</scope>
    <source>
        <strain evidence="5 6">G18</strain>
    </source>
</reference>
<evidence type="ECO:0000256" key="4">
    <source>
        <dbReference type="SAM" id="SignalP"/>
    </source>
</evidence>
<dbReference type="SUPFAM" id="SSF53335">
    <property type="entry name" value="S-adenosyl-L-methionine-dependent methyltransferases"/>
    <property type="match status" value="1"/>
</dbReference>
<dbReference type="InterPro" id="IPR026170">
    <property type="entry name" value="FAM173A/B"/>
</dbReference>
<organism evidence="5 6">
    <name type="scientific">Gemmata palustris</name>
    <dbReference type="NCBI Taxonomy" id="2822762"/>
    <lineage>
        <taxon>Bacteria</taxon>
        <taxon>Pseudomonadati</taxon>
        <taxon>Planctomycetota</taxon>
        <taxon>Planctomycetia</taxon>
        <taxon>Gemmatales</taxon>
        <taxon>Gemmataceae</taxon>
        <taxon>Gemmata</taxon>
    </lineage>
</organism>
<dbReference type="InterPro" id="IPR017460">
    <property type="entry name" value="CHP03000_planctomycetes"/>
</dbReference>
<dbReference type="PANTHER" id="PTHR13610">
    <property type="entry name" value="METHYLTRANSFERASE DOMAIN-CONTAINING PROTEIN"/>
    <property type="match status" value="1"/>
</dbReference>
<dbReference type="Gene3D" id="3.40.50.150">
    <property type="entry name" value="Vaccinia Virus protein VP39"/>
    <property type="match status" value="1"/>
</dbReference>
<dbReference type="PANTHER" id="PTHR13610:SF11">
    <property type="entry name" value="METHYLTRANSFERASE DOMAIN-CONTAINING PROTEIN"/>
    <property type="match status" value="1"/>
</dbReference>